<dbReference type="Proteomes" id="UP000252357">
    <property type="component" value="Unassembled WGS sequence"/>
</dbReference>
<dbReference type="InterPro" id="IPR050776">
    <property type="entry name" value="Ank_Repeat/CDKN_Inhibitor"/>
</dbReference>
<evidence type="ECO:0000256" key="3">
    <source>
        <dbReference type="PROSITE-ProRule" id="PRU00023"/>
    </source>
</evidence>
<gene>
    <name evidence="4" type="ORF">DU000_02655</name>
</gene>
<evidence type="ECO:0000256" key="2">
    <source>
        <dbReference type="ARBA" id="ARBA00023043"/>
    </source>
</evidence>
<accession>A0A368L7N7</accession>
<feature type="repeat" description="ANK" evidence="3">
    <location>
        <begin position="154"/>
        <end position="182"/>
    </location>
</feature>
<sequence>MWRLASLSCAKSQSMRLPRKLRLISFAFFVMLNPHPSHHSNNPSLSHPSHAMSEDSLSSRRSFKLPWLLAYALICLNMLSADYSHAGAYEDFFRAIKEDQVDTVRSLMRRGMQAEMLDPALTPAFFVAAQQRAWETLKLFLGDEKIDWNYRSPAGETVLMLAALHGEYNLCQALLKRGAKLNQPGWTALHYAATSGQDNIIRLLLDADAYIDAESPNQTTPLMMAARSGNRATVRLLIDLGADPSVVNQQGYSAARFAHEFGDMELAAWLGRQDDNFRVKHGLPLRPEAP</sequence>
<evidence type="ECO:0000313" key="4">
    <source>
        <dbReference type="EMBL" id="RCS59627.1"/>
    </source>
</evidence>
<dbReference type="SUPFAM" id="SSF48403">
    <property type="entry name" value="Ankyrin repeat"/>
    <property type="match status" value="1"/>
</dbReference>
<evidence type="ECO:0000313" key="5">
    <source>
        <dbReference type="Proteomes" id="UP000252357"/>
    </source>
</evidence>
<dbReference type="InterPro" id="IPR002110">
    <property type="entry name" value="Ankyrin_rpt"/>
</dbReference>
<keyword evidence="2 3" id="KW-0040">ANK repeat</keyword>
<reference evidence="4 5" key="1">
    <citation type="journal article" date="2018" name="Int. J. Syst. Evol. Microbiol.">
        <title>Parvibium lacunae gen. nov., sp. nov., a new member of the family Alcaligenaceae isolated from a freshwater pond.</title>
        <authorList>
            <person name="Chen W.M."/>
            <person name="Xie P.B."/>
            <person name="Hsu M.Y."/>
            <person name="Sheu S.Y."/>
        </authorList>
    </citation>
    <scope>NUCLEOTIDE SEQUENCE [LARGE SCALE GENOMIC DNA]</scope>
    <source>
        <strain evidence="4 5">KMB9</strain>
    </source>
</reference>
<dbReference type="InterPro" id="IPR036770">
    <property type="entry name" value="Ankyrin_rpt-contain_sf"/>
</dbReference>
<organism evidence="4 5">
    <name type="scientific">Parvibium lacunae</name>
    <dbReference type="NCBI Taxonomy" id="1888893"/>
    <lineage>
        <taxon>Bacteria</taxon>
        <taxon>Pseudomonadati</taxon>
        <taxon>Pseudomonadota</taxon>
        <taxon>Betaproteobacteria</taxon>
        <taxon>Burkholderiales</taxon>
        <taxon>Alcaligenaceae</taxon>
        <taxon>Parvibium</taxon>
    </lineage>
</organism>
<evidence type="ECO:0000256" key="1">
    <source>
        <dbReference type="ARBA" id="ARBA00022737"/>
    </source>
</evidence>
<dbReference type="PROSITE" id="PS50297">
    <property type="entry name" value="ANK_REP_REGION"/>
    <property type="match status" value="3"/>
</dbReference>
<dbReference type="EMBL" id="QPGB01000001">
    <property type="protein sequence ID" value="RCS59627.1"/>
    <property type="molecule type" value="Genomic_DNA"/>
</dbReference>
<dbReference type="AlphaFoldDB" id="A0A368L7N7"/>
<comment type="caution">
    <text evidence="4">The sequence shown here is derived from an EMBL/GenBank/DDBJ whole genome shotgun (WGS) entry which is preliminary data.</text>
</comment>
<dbReference type="PANTHER" id="PTHR24201:SF2">
    <property type="entry name" value="ANKYRIN REPEAT DOMAIN-CONTAINING PROTEIN 42"/>
    <property type="match status" value="1"/>
</dbReference>
<dbReference type="PANTHER" id="PTHR24201">
    <property type="entry name" value="ANK_REP_REGION DOMAIN-CONTAINING PROTEIN"/>
    <property type="match status" value="1"/>
</dbReference>
<dbReference type="PRINTS" id="PR01415">
    <property type="entry name" value="ANKYRIN"/>
</dbReference>
<proteinExistence type="predicted"/>
<name>A0A368L7N7_9BURK</name>
<dbReference type="PROSITE" id="PS50088">
    <property type="entry name" value="ANK_REPEAT"/>
    <property type="match status" value="3"/>
</dbReference>
<feature type="repeat" description="ANK" evidence="3">
    <location>
        <begin position="217"/>
        <end position="249"/>
    </location>
</feature>
<dbReference type="Gene3D" id="1.25.40.20">
    <property type="entry name" value="Ankyrin repeat-containing domain"/>
    <property type="match status" value="1"/>
</dbReference>
<feature type="repeat" description="ANK" evidence="3">
    <location>
        <begin position="184"/>
        <end position="216"/>
    </location>
</feature>
<dbReference type="SMART" id="SM00248">
    <property type="entry name" value="ANK"/>
    <property type="match status" value="3"/>
</dbReference>
<dbReference type="Pfam" id="PF00023">
    <property type="entry name" value="Ank"/>
    <property type="match status" value="1"/>
</dbReference>
<protein>
    <submittedName>
        <fullName evidence="4">Ankyrin repeat domain-containing protein</fullName>
    </submittedName>
</protein>
<keyword evidence="5" id="KW-1185">Reference proteome</keyword>
<keyword evidence="1" id="KW-0677">Repeat</keyword>
<dbReference type="Pfam" id="PF12796">
    <property type="entry name" value="Ank_2"/>
    <property type="match status" value="1"/>
</dbReference>